<dbReference type="AlphaFoldDB" id="A0AA37X1V6"/>
<name>A0AA37X1V6_9BACL</name>
<gene>
    <name evidence="1" type="ORF">Heshes_26310</name>
</gene>
<reference evidence="1" key="1">
    <citation type="submission" date="2023-02" db="EMBL/GenBank/DDBJ databases">
        <title>Proposal of a novel subspecies: Alicyclobacillus hesperidum subspecies aegle.</title>
        <authorList>
            <person name="Goto K."/>
            <person name="Fujii T."/>
            <person name="Yasui K."/>
            <person name="Mochida K."/>
            <person name="Kato-Tanaka Y."/>
            <person name="Morohoshi S."/>
            <person name="An S.Y."/>
            <person name="Kasai H."/>
            <person name="Yokota A."/>
        </authorList>
    </citation>
    <scope>NUCLEOTIDE SEQUENCE</scope>
    <source>
        <strain evidence="1">DSM 12766</strain>
    </source>
</reference>
<evidence type="ECO:0000313" key="1">
    <source>
        <dbReference type="EMBL" id="GLV14946.1"/>
    </source>
</evidence>
<protein>
    <submittedName>
        <fullName evidence="1">Uncharacterized protein</fullName>
    </submittedName>
</protein>
<comment type="caution">
    <text evidence="1">The sequence shown here is derived from an EMBL/GenBank/DDBJ whole genome shotgun (WGS) entry which is preliminary data.</text>
</comment>
<accession>A0AA37X1V6</accession>
<proteinExistence type="predicted"/>
<evidence type="ECO:0000313" key="2">
    <source>
        <dbReference type="Proteomes" id="UP001157137"/>
    </source>
</evidence>
<dbReference type="Proteomes" id="UP001157137">
    <property type="component" value="Unassembled WGS sequence"/>
</dbReference>
<dbReference type="EMBL" id="BSRA01000021">
    <property type="protein sequence ID" value="GLV14946.1"/>
    <property type="molecule type" value="Genomic_DNA"/>
</dbReference>
<sequence length="158" mass="18218">MEKPDTKGHLARIIEYDDLPLRAEFEAFVSQVASSLDALAQYTCKCLGKSVNDLGSHFKLANYLKAQHDVEWLHVLSQKYTEYEDWARIVMRQFRDFVIHEGTVWTLDAGKDISVSQPFSAPSWQGKSIEVLCVENWRTLMQFVGEVRSILLDYRLTS</sequence>
<organism evidence="1 2">
    <name type="scientific">Alicyclobacillus hesperidum</name>
    <dbReference type="NCBI Taxonomy" id="89784"/>
    <lineage>
        <taxon>Bacteria</taxon>
        <taxon>Bacillati</taxon>
        <taxon>Bacillota</taxon>
        <taxon>Bacilli</taxon>
        <taxon>Bacillales</taxon>
        <taxon>Alicyclobacillaceae</taxon>
        <taxon>Alicyclobacillus</taxon>
    </lineage>
</organism>